<dbReference type="GO" id="GO:0016787">
    <property type="term" value="F:hydrolase activity"/>
    <property type="evidence" value="ECO:0007669"/>
    <property type="project" value="UniProtKB-KW"/>
</dbReference>
<dbReference type="OrthoDB" id="7596542at2"/>
<dbReference type="PANTHER" id="PTHR43808">
    <property type="entry name" value="ACETYLORNITHINE DEACETYLASE"/>
    <property type="match status" value="1"/>
</dbReference>
<dbReference type="InterPro" id="IPR036264">
    <property type="entry name" value="Bact_exopeptidase_dim_dom"/>
</dbReference>
<evidence type="ECO:0000256" key="1">
    <source>
        <dbReference type="ARBA" id="ARBA00022723"/>
    </source>
</evidence>
<dbReference type="Proteomes" id="UP000275024">
    <property type="component" value="Unassembled WGS sequence"/>
</dbReference>
<protein>
    <submittedName>
        <fullName evidence="3">M20/M25/M40 family metallo-hydrolase</fullName>
    </submittedName>
</protein>
<sequence length="437" mass="46640">MTAAERSARSSEAVDRAIAQVSPRQLREIVVGLVNVPSPTGEERPLAEWAAARLVDAGVDARVQPLDARQANAVAKLPGAGEGPSLLLYAPIDTLTTGDPAEDEPWAAPRLRADMRPEAVVDGDFVLGLGASNPKGHAACVMAAGEAIRAAGITLAGDLWIGLGAGGMPTHRRTPSELGRENTGQGVGCSFLVEQGVYPDHALIAKPGWTVAWEEVGLCWFEVTVHGTFGYVGSRHRMPYVNPVVEAGRVINDLESWFVAYSRRHTGGLVAPQGNIGAIEGGWMRMPAVSSSAVRFMVDLRVGPDTPPNLARREFAAAMREISARHQGLDISWEMVLAIPGTATPTDDAVVQAAIRAWEAEEGRPHEVIRENSGATDANILRGRGIPTARIGMTRIGPDAPVPLDFPSGMNVVDIREMTRLTRHLIRTALDVCEPVD</sequence>
<proteinExistence type="predicted"/>
<name>A0A3A9WIF2_9ACTN</name>
<accession>A0A3A9WIF2</accession>
<dbReference type="EMBL" id="RBDY01000001">
    <property type="protein sequence ID" value="RKN27427.1"/>
    <property type="molecule type" value="Genomic_DNA"/>
</dbReference>
<evidence type="ECO:0000256" key="2">
    <source>
        <dbReference type="ARBA" id="ARBA00022801"/>
    </source>
</evidence>
<keyword evidence="5" id="KW-1185">Reference proteome</keyword>
<gene>
    <name evidence="4" type="ORF">D7318_00460</name>
    <name evidence="3" type="ORF">D7319_02435</name>
</gene>
<dbReference type="Gene3D" id="3.40.630.10">
    <property type="entry name" value="Zn peptidases"/>
    <property type="match status" value="1"/>
</dbReference>
<keyword evidence="2 3" id="KW-0378">Hydrolase</keyword>
<evidence type="ECO:0000313" key="4">
    <source>
        <dbReference type="EMBL" id="RKN27427.1"/>
    </source>
</evidence>
<dbReference type="PANTHER" id="PTHR43808:SF17">
    <property type="entry name" value="PEPTIDASE M20"/>
    <property type="match status" value="1"/>
</dbReference>
<dbReference type="EMBL" id="RBDX01000001">
    <property type="protein sequence ID" value="RKN12808.1"/>
    <property type="molecule type" value="Genomic_DNA"/>
</dbReference>
<comment type="caution">
    <text evidence="3">The sequence shown here is derived from an EMBL/GenBank/DDBJ whole genome shotgun (WGS) entry which is preliminary data.</text>
</comment>
<dbReference type="RefSeq" id="WP_120694795.1">
    <property type="nucleotide sequence ID" value="NZ_RBDX01000001.1"/>
</dbReference>
<evidence type="ECO:0000313" key="5">
    <source>
        <dbReference type="Proteomes" id="UP000268652"/>
    </source>
</evidence>
<dbReference type="SUPFAM" id="SSF53187">
    <property type="entry name" value="Zn-dependent exopeptidases"/>
    <property type="match status" value="1"/>
</dbReference>
<evidence type="ECO:0000313" key="3">
    <source>
        <dbReference type="EMBL" id="RKN12808.1"/>
    </source>
</evidence>
<reference evidence="5 6" key="1">
    <citation type="submission" date="2018-09" db="EMBL/GenBank/DDBJ databases">
        <title>Streptomyces sp. nov. DS1-2, an endophytic actinomycete isolated from roots of Dendrobium scabrilingue.</title>
        <authorList>
            <person name="Kuncharoen N."/>
            <person name="Kudo T."/>
            <person name="Ohkuma M."/>
            <person name="Yuki M."/>
            <person name="Tanasupawat S."/>
        </authorList>
    </citation>
    <scope>NUCLEOTIDE SEQUENCE [LARGE SCALE GENOMIC DNA]</scope>
    <source>
        <strain evidence="3 6">AZ1-7</strain>
        <strain evidence="4 5">DS1-2</strain>
    </source>
</reference>
<dbReference type="SUPFAM" id="SSF55031">
    <property type="entry name" value="Bacterial exopeptidase dimerisation domain"/>
    <property type="match status" value="1"/>
</dbReference>
<evidence type="ECO:0000313" key="6">
    <source>
        <dbReference type="Proteomes" id="UP000275024"/>
    </source>
</evidence>
<dbReference type="AlphaFoldDB" id="A0A3A9WIF2"/>
<dbReference type="InterPro" id="IPR050072">
    <property type="entry name" value="Peptidase_M20A"/>
</dbReference>
<keyword evidence="1" id="KW-0479">Metal-binding</keyword>
<organism evidence="3 6">
    <name type="scientific">Streptomyces radicis</name>
    <dbReference type="NCBI Taxonomy" id="1750517"/>
    <lineage>
        <taxon>Bacteria</taxon>
        <taxon>Bacillati</taxon>
        <taxon>Actinomycetota</taxon>
        <taxon>Actinomycetes</taxon>
        <taxon>Kitasatosporales</taxon>
        <taxon>Streptomycetaceae</taxon>
        <taxon>Streptomyces</taxon>
    </lineage>
</organism>
<dbReference type="Gene3D" id="3.30.70.360">
    <property type="match status" value="1"/>
</dbReference>
<dbReference type="Proteomes" id="UP000268652">
    <property type="component" value="Unassembled WGS sequence"/>
</dbReference>